<keyword evidence="10 15" id="KW-1133">Transmembrane helix</keyword>
<dbReference type="GO" id="GO:0016298">
    <property type="term" value="F:lipase activity"/>
    <property type="evidence" value="ECO:0007669"/>
    <property type="project" value="TreeGrafter"/>
</dbReference>
<gene>
    <name evidence="17" type="ORF">TrCOL_g387</name>
</gene>
<dbReference type="Proteomes" id="UP001165065">
    <property type="component" value="Unassembled WGS sequence"/>
</dbReference>
<keyword evidence="5 15" id="KW-0812">Transmembrane</keyword>
<evidence type="ECO:0000256" key="4">
    <source>
        <dbReference type="ARBA" id="ARBA00022553"/>
    </source>
</evidence>
<dbReference type="EC" id="3.1.1.116" evidence="14"/>
<dbReference type="InterPro" id="IPR002921">
    <property type="entry name" value="Fungal_lipase-type"/>
</dbReference>
<keyword evidence="3" id="KW-1003">Cell membrane</keyword>
<keyword evidence="4" id="KW-0597">Phosphoprotein</keyword>
<evidence type="ECO:0000256" key="15">
    <source>
        <dbReference type="SAM" id="Phobius"/>
    </source>
</evidence>
<proteinExistence type="predicted"/>
<evidence type="ECO:0000256" key="2">
    <source>
        <dbReference type="ARBA" id="ARBA00004651"/>
    </source>
</evidence>
<dbReference type="AlphaFoldDB" id="A0A9W7GK38"/>
<evidence type="ECO:0000313" key="17">
    <source>
        <dbReference type="EMBL" id="GMI46354.1"/>
    </source>
</evidence>
<evidence type="ECO:0000256" key="6">
    <source>
        <dbReference type="ARBA" id="ARBA00022723"/>
    </source>
</evidence>
<feature type="domain" description="Fungal lipase-type" evidence="16">
    <location>
        <begin position="333"/>
        <end position="480"/>
    </location>
</feature>
<keyword evidence="6" id="KW-0479">Metal-binding</keyword>
<evidence type="ECO:0000256" key="11">
    <source>
        <dbReference type="ARBA" id="ARBA00023098"/>
    </source>
</evidence>
<dbReference type="PANTHER" id="PTHR45792">
    <property type="entry name" value="DIACYLGLYCEROL LIPASE HOMOLOG-RELATED"/>
    <property type="match status" value="1"/>
</dbReference>
<dbReference type="EMBL" id="BRYA01000295">
    <property type="protein sequence ID" value="GMI46354.1"/>
    <property type="molecule type" value="Genomic_DNA"/>
</dbReference>
<feature type="transmembrane region" description="Helical" evidence="15">
    <location>
        <begin position="15"/>
        <end position="42"/>
    </location>
</feature>
<evidence type="ECO:0000256" key="5">
    <source>
        <dbReference type="ARBA" id="ARBA00022692"/>
    </source>
</evidence>
<comment type="cofactor">
    <cofactor evidence="1">
        <name>Ca(2+)</name>
        <dbReference type="ChEBI" id="CHEBI:29108"/>
    </cofactor>
</comment>
<dbReference type="InterPro" id="IPR029058">
    <property type="entry name" value="AB_hydrolase_fold"/>
</dbReference>
<dbReference type="InterPro" id="IPR052214">
    <property type="entry name" value="DAG_Lipase-Related"/>
</dbReference>
<keyword evidence="12 15" id="KW-0472">Membrane</keyword>
<evidence type="ECO:0000256" key="1">
    <source>
        <dbReference type="ARBA" id="ARBA00001913"/>
    </source>
</evidence>
<comment type="subcellular location">
    <subcellularLocation>
        <location evidence="2">Cell membrane</location>
        <topology evidence="2">Multi-pass membrane protein</topology>
    </subcellularLocation>
</comment>
<keyword evidence="11" id="KW-0443">Lipid metabolism</keyword>
<keyword evidence="8" id="KW-0106">Calcium</keyword>
<evidence type="ECO:0000256" key="13">
    <source>
        <dbReference type="ARBA" id="ARBA00024531"/>
    </source>
</evidence>
<evidence type="ECO:0000256" key="12">
    <source>
        <dbReference type="ARBA" id="ARBA00023136"/>
    </source>
</evidence>
<accession>A0A9W7GK38</accession>
<dbReference type="Gene3D" id="3.40.50.1820">
    <property type="entry name" value="alpha/beta hydrolase"/>
    <property type="match status" value="1"/>
</dbReference>
<organism evidence="17 18">
    <name type="scientific">Triparma columacea</name>
    <dbReference type="NCBI Taxonomy" id="722753"/>
    <lineage>
        <taxon>Eukaryota</taxon>
        <taxon>Sar</taxon>
        <taxon>Stramenopiles</taxon>
        <taxon>Ochrophyta</taxon>
        <taxon>Bolidophyceae</taxon>
        <taxon>Parmales</taxon>
        <taxon>Triparmaceae</taxon>
        <taxon>Triparma</taxon>
    </lineage>
</organism>
<dbReference type="GO" id="GO:0016042">
    <property type="term" value="P:lipid catabolic process"/>
    <property type="evidence" value="ECO:0007669"/>
    <property type="project" value="UniProtKB-KW"/>
</dbReference>
<keyword evidence="18" id="KW-1185">Reference proteome</keyword>
<dbReference type="GO" id="GO:0046872">
    <property type="term" value="F:metal ion binding"/>
    <property type="evidence" value="ECO:0007669"/>
    <property type="project" value="UniProtKB-KW"/>
</dbReference>
<keyword evidence="9" id="KW-0442">Lipid degradation</keyword>
<comment type="catalytic activity">
    <reaction evidence="13">
        <text>a 1,2-diacyl-sn-glycerol + H2O = a 2-acylglycerol + a fatty acid + H(+)</text>
        <dbReference type="Rhea" id="RHEA:33275"/>
        <dbReference type="ChEBI" id="CHEBI:15377"/>
        <dbReference type="ChEBI" id="CHEBI:15378"/>
        <dbReference type="ChEBI" id="CHEBI:17389"/>
        <dbReference type="ChEBI" id="CHEBI:17815"/>
        <dbReference type="ChEBI" id="CHEBI:28868"/>
        <dbReference type="EC" id="3.1.1.116"/>
    </reaction>
    <physiologicalReaction direction="left-to-right" evidence="13">
        <dbReference type="Rhea" id="RHEA:33276"/>
    </physiologicalReaction>
</comment>
<dbReference type="CDD" id="cd00519">
    <property type="entry name" value="Lipase_3"/>
    <property type="match status" value="1"/>
</dbReference>
<dbReference type="GO" id="GO:0005886">
    <property type="term" value="C:plasma membrane"/>
    <property type="evidence" value="ECO:0007669"/>
    <property type="project" value="UniProtKB-SubCell"/>
</dbReference>
<evidence type="ECO:0000313" key="18">
    <source>
        <dbReference type="Proteomes" id="UP001165065"/>
    </source>
</evidence>
<evidence type="ECO:0000256" key="9">
    <source>
        <dbReference type="ARBA" id="ARBA00022963"/>
    </source>
</evidence>
<evidence type="ECO:0000256" key="8">
    <source>
        <dbReference type="ARBA" id="ARBA00022837"/>
    </source>
</evidence>
<sequence>MFWQQWALTLSFPPLLAIFVLGLICGAIVLLVVLLLLFLLIAPGNNLGQTSKSSSVPSSPGPISVSDRTTAAQTLISKIQEPLISALDFSDRATKFGFTVALQSIRFGFSVGHSLLHGLLHLFPSPSSRLHLSLRWITEVVGYADMITVTVVSTNKTVTHVSLQTALHILQLNEHLSILPALQLLKSTGFWGILSPPTISAIVDTLSLIRTELIPISDALYLPHLFRIRSSISSSPSKNPPSITPPAPLLSVTSPSLRHGISLYIRHALGTYGEKGLKFLGVLPYASASSNIEGYMKLTNMKVRGNVISTDFEGGLFMPGYVLSIDEIEQSIVLAVRGTIWPHDFLTDLVCEAELLPKGFAGVGKEGMYAHKGMMRSAVGLAGKLRHLIIEICLNDKYSTYPLVLTGHSLGAGVACIMSALFLSPSTHPALSLPPSIASRLKCYGYGTPAVMTGEICERLKEMVTSVVIGMDMVPRFSLRTFRIFRDKLIEELEKEKGGVGGGGGGRGNQEETEGMPVLLPAGRIVWVDEESEGQRAYVRDNGEFDEMGMDASFASHMPQNYYRVVKDRWLKD</sequence>
<evidence type="ECO:0000256" key="14">
    <source>
        <dbReference type="ARBA" id="ARBA00026104"/>
    </source>
</evidence>
<evidence type="ECO:0000259" key="16">
    <source>
        <dbReference type="Pfam" id="PF01764"/>
    </source>
</evidence>
<reference evidence="18" key="1">
    <citation type="journal article" date="2023" name="Commun. Biol.">
        <title>Genome analysis of Parmales, the sister group of diatoms, reveals the evolutionary specialization of diatoms from phago-mixotrophs to photoautotrophs.</title>
        <authorList>
            <person name="Ban H."/>
            <person name="Sato S."/>
            <person name="Yoshikawa S."/>
            <person name="Yamada K."/>
            <person name="Nakamura Y."/>
            <person name="Ichinomiya M."/>
            <person name="Sato N."/>
            <person name="Blanc-Mathieu R."/>
            <person name="Endo H."/>
            <person name="Kuwata A."/>
            <person name="Ogata H."/>
        </authorList>
    </citation>
    <scope>NUCLEOTIDE SEQUENCE [LARGE SCALE GENOMIC DNA]</scope>
</reference>
<evidence type="ECO:0000256" key="3">
    <source>
        <dbReference type="ARBA" id="ARBA00022475"/>
    </source>
</evidence>
<evidence type="ECO:0000256" key="7">
    <source>
        <dbReference type="ARBA" id="ARBA00022801"/>
    </source>
</evidence>
<evidence type="ECO:0000256" key="10">
    <source>
        <dbReference type="ARBA" id="ARBA00022989"/>
    </source>
</evidence>
<protein>
    <recommendedName>
        <fullName evidence="14">sn-1-specific diacylglycerol lipase</fullName>
        <ecNumber evidence="14">3.1.1.116</ecNumber>
    </recommendedName>
</protein>
<keyword evidence="7" id="KW-0378">Hydrolase</keyword>
<dbReference type="PANTHER" id="PTHR45792:SF8">
    <property type="entry name" value="DIACYLGLYCEROL LIPASE-ALPHA"/>
    <property type="match status" value="1"/>
</dbReference>
<dbReference type="OrthoDB" id="438440at2759"/>
<comment type="caution">
    <text evidence="17">The sequence shown here is derived from an EMBL/GenBank/DDBJ whole genome shotgun (WGS) entry which is preliminary data.</text>
</comment>
<dbReference type="Pfam" id="PF01764">
    <property type="entry name" value="Lipase_3"/>
    <property type="match status" value="1"/>
</dbReference>
<dbReference type="SUPFAM" id="SSF53474">
    <property type="entry name" value="alpha/beta-Hydrolases"/>
    <property type="match status" value="1"/>
</dbReference>
<name>A0A9W7GK38_9STRA</name>